<sequence length="431" mass="46501">MAKGRSCCCSGLSRGWWWFLALAGIPLLYTLMFVTKRGVIEKDLHTRTTQKLNDAGAHWASVDLDGRARDVLLTGTATTEADRDNAIQAVLSVEGVREVNSDIKVVLLKKRALTAKYTHKDGKLVLEGVLSSQQKVDEMLKLVGDKVGLDKIDNKLTISDEFSPKDGVITLSGLVLGEDMRSDITSAIQAGSSALGLNFTNNLEIDVAAAKAIAEEKAKAERLAAEKAEANERKMVADKLAAEKVKAEKAQTLVAEEAETKKLAAEKADAERLMAKKQEAEAKIAAEKVQAKKQAEKKAKVAEKAVQVSVCQTKLNKTMLGKTILFRTNKANIKKSSFSLLQQISNVIGECRVTLPDTRIVVSGHTDSAGSEVYNLALSQRRANAVKTHLVGIGVSSAIITSKGFGESEPVASNDTAEGRAQNRRITFSVK</sequence>
<evidence type="ECO:0000256" key="6">
    <source>
        <dbReference type="SAM" id="Phobius"/>
    </source>
</evidence>
<dbReference type="PROSITE" id="PS50914">
    <property type="entry name" value="BON"/>
    <property type="match status" value="1"/>
</dbReference>
<comment type="subcellular location">
    <subcellularLocation>
        <location evidence="1">Cell outer membrane</location>
    </subcellularLocation>
</comment>
<comment type="caution">
    <text evidence="9">The sequence shown here is derived from an EMBL/GenBank/DDBJ whole genome shotgun (WGS) entry which is preliminary data.</text>
</comment>
<keyword evidence="6" id="KW-0812">Transmembrane</keyword>
<evidence type="ECO:0000256" key="2">
    <source>
        <dbReference type="ARBA" id="ARBA00023136"/>
    </source>
</evidence>
<dbReference type="AlphaFoldDB" id="A0A7V2SXU9"/>
<gene>
    <name evidence="9" type="ORF">ENJ51_01495</name>
</gene>
<protein>
    <submittedName>
        <fullName evidence="9">BON domain-containing protein</fullName>
    </submittedName>
</protein>
<keyword evidence="6" id="KW-1133">Transmembrane helix</keyword>
<dbReference type="InterPro" id="IPR050330">
    <property type="entry name" value="Bact_OuterMem_StrucFunc"/>
</dbReference>
<evidence type="ECO:0000259" key="7">
    <source>
        <dbReference type="PROSITE" id="PS50914"/>
    </source>
</evidence>
<organism evidence="9">
    <name type="scientific">Leucothrix mucor</name>
    <dbReference type="NCBI Taxonomy" id="45248"/>
    <lineage>
        <taxon>Bacteria</taxon>
        <taxon>Pseudomonadati</taxon>
        <taxon>Pseudomonadota</taxon>
        <taxon>Gammaproteobacteria</taxon>
        <taxon>Thiotrichales</taxon>
        <taxon>Thiotrichaceae</taxon>
        <taxon>Leucothrix</taxon>
    </lineage>
</organism>
<dbReference type="PANTHER" id="PTHR30329">
    <property type="entry name" value="STATOR ELEMENT OF FLAGELLAR MOTOR COMPLEX"/>
    <property type="match status" value="1"/>
</dbReference>
<dbReference type="InterPro" id="IPR006690">
    <property type="entry name" value="OMPA-like_CS"/>
</dbReference>
<keyword evidence="5" id="KW-0175">Coiled coil</keyword>
<evidence type="ECO:0000256" key="5">
    <source>
        <dbReference type="SAM" id="Coils"/>
    </source>
</evidence>
<evidence type="ECO:0000256" key="3">
    <source>
        <dbReference type="ARBA" id="ARBA00023237"/>
    </source>
</evidence>
<dbReference type="Pfam" id="PF04972">
    <property type="entry name" value="BON"/>
    <property type="match status" value="1"/>
</dbReference>
<dbReference type="InterPro" id="IPR006664">
    <property type="entry name" value="OMP_bac"/>
</dbReference>
<feature type="domain" description="OmpA-like" evidence="8">
    <location>
        <begin position="313"/>
        <end position="431"/>
    </location>
</feature>
<feature type="domain" description="BON" evidence="7">
    <location>
        <begin position="36"/>
        <end position="107"/>
    </location>
</feature>
<accession>A0A7V2SXU9</accession>
<dbReference type="InterPro" id="IPR006665">
    <property type="entry name" value="OmpA-like"/>
</dbReference>
<proteinExistence type="predicted"/>
<dbReference type="InterPro" id="IPR036737">
    <property type="entry name" value="OmpA-like_sf"/>
</dbReference>
<dbReference type="Gene3D" id="3.30.1330.60">
    <property type="entry name" value="OmpA-like domain"/>
    <property type="match status" value="1"/>
</dbReference>
<feature type="transmembrane region" description="Helical" evidence="6">
    <location>
        <begin position="15"/>
        <end position="34"/>
    </location>
</feature>
<dbReference type="PRINTS" id="PR01021">
    <property type="entry name" value="OMPADOMAIN"/>
</dbReference>
<feature type="coiled-coil region" evidence="5">
    <location>
        <begin position="211"/>
        <end position="305"/>
    </location>
</feature>
<keyword evidence="2 4" id="KW-0472">Membrane</keyword>
<dbReference type="CDD" id="cd07185">
    <property type="entry name" value="OmpA_C-like"/>
    <property type="match status" value="1"/>
</dbReference>
<evidence type="ECO:0000256" key="4">
    <source>
        <dbReference type="PROSITE-ProRule" id="PRU00473"/>
    </source>
</evidence>
<dbReference type="GO" id="GO:0009279">
    <property type="term" value="C:cell outer membrane"/>
    <property type="evidence" value="ECO:0007669"/>
    <property type="project" value="UniProtKB-SubCell"/>
</dbReference>
<dbReference type="PROSITE" id="PS01068">
    <property type="entry name" value="OMPA_1"/>
    <property type="match status" value="1"/>
</dbReference>
<evidence type="ECO:0000256" key="1">
    <source>
        <dbReference type="ARBA" id="ARBA00004442"/>
    </source>
</evidence>
<dbReference type="EMBL" id="DRMS01000053">
    <property type="protein sequence ID" value="HFC91467.1"/>
    <property type="molecule type" value="Genomic_DNA"/>
</dbReference>
<keyword evidence="3" id="KW-0998">Cell outer membrane</keyword>
<name>A0A7V2SXU9_LEUMU</name>
<dbReference type="PROSITE" id="PS51123">
    <property type="entry name" value="OMPA_2"/>
    <property type="match status" value="1"/>
</dbReference>
<evidence type="ECO:0000259" key="8">
    <source>
        <dbReference type="PROSITE" id="PS51123"/>
    </source>
</evidence>
<dbReference type="InterPro" id="IPR007055">
    <property type="entry name" value="BON_dom"/>
</dbReference>
<evidence type="ECO:0000313" key="9">
    <source>
        <dbReference type="EMBL" id="HFC91467.1"/>
    </source>
</evidence>
<reference evidence="9" key="1">
    <citation type="journal article" date="2020" name="mSystems">
        <title>Genome- and Community-Level Interaction Insights into Carbon Utilization and Element Cycling Functions of Hydrothermarchaeota in Hydrothermal Sediment.</title>
        <authorList>
            <person name="Zhou Z."/>
            <person name="Liu Y."/>
            <person name="Xu W."/>
            <person name="Pan J."/>
            <person name="Luo Z.H."/>
            <person name="Li M."/>
        </authorList>
    </citation>
    <scope>NUCLEOTIDE SEQUENCE [LARGE SCALE GENOMIC DNA]</scope>
    <source>
        <strain evidence="9">HyVt-493</strain>
    </source>
</reference>
<dbReference type="Pfam" id="PF00691">
    <property type="entry name" value="OmpA"/>
    <property type="match status" value="1"/>
</dbReference>
<dbReference type="Proteomes" id="UP000885750">
    <property type="component" value="Unassembled WGS sequence"/>
</dbReference>
<dbReference type="PANTHER" id="PTHR30329:SF21">
    <property type="entry name" value="LIPOPROTEIN YIAD-RELATED"/>
    <property type="match status" value="1"/>
</dbReference>
<dbReference type="SUPFAM" id="SSF103088">
    <property type="entry name" value="OmpA-like"/>
    <property type="match status" value="1"/>
</dbReference>